<name>A0A412TAX3_9FIRM</name>
<keyword evidence="11" id="KW-0406">Ion transport</keyword>
<feature type="transmembrane region" description="Helical" evidence="17">
    <location>
        <begin position="588"/>
        <end position="606"/>
    </location>
</feature>
<dbReference type="CDD" id="cd01879">
    <property type="entry name" value="FeoB"/>
    <property type="match status" value="1"/>
</dbReference>
<keyword evidence="16" id="KW-0479">Metal-binding</keyword>
<organism evidence="19 20">
    <name type="scientific">Coprococcus comes</name>
    <dbReference type="NCBI Taxonomy" id="410072"/>
    <lineage>
        <taxon>Bacteria</taxon>
        <taxon>Bacillati</taxon>
        <taxon>Bacillota</taxon>
        <taxon>Clostridia</taxon>
        <taxon>Lachnospirales</taxon>
        <taxon>Lachnospiraceae</taxon>
        <taxon>Coprococcus</taxon>
    </lineage>
</organism>
<evidence type="ECO:0000256" key="14">
    <source>
        <dbReference type="NCBIfam" id="TIGR00437"/>
    </source>
</evidence>
<dbReference type="Gene3D" id="3.40.50.300">
    <property type="entry name" value="P-loop containing nucleotide triphosphate hydrolases"/>
    <property type="match status" value="1"/>
</dbReference>
<feature type="transmembrane region" description="Helical" evidence="17">
    <location>
        <begin position="461"/>
        <end position="481"/>
    </location>
</feature>
<accession>A0A412TAX3</accession>
<evidence type="ECO:0000256" key="5">
    <source>
        <dbReference type="ARBA" id="ARBA00022496"/>
    </source>
</evidence>
<dbReference type="Gene3D" id="1.10.287.1770">
    <property type="match status" value="1"/>
</dbReference>
<keyword evidence="3 17" id="KW-0813">Transport</keyword>
<evidence type="ECO:0000256" key="12">
    <source>
        <dbReference type="ARBA" id="ARBA00023134"/>
    </source>
</evidence>
<keyword evidence="5 17" id="KW-0410">Iron transport</keyword>
<keyword evidence="9 17" id="KW-1133">Transmembrane helix</keyword>
<gene>
    <name evidence="19" type="primary">feoB</name>
    <name evidence="19" type="ORF">DWW65_01795</name>
</gene>
<dbReference type="NCBIfam" id="TIGR00437">
    <property type="entry name" value="feoB"/>
    <property type="match status" value="1"/>
</dbReference>
<dbReference type="GO" id="GO:0046872">
    <property type="term" value="F:metal ion binding"/>
    <property type="evidence" value="ECO:0007669"/>
    <property type="project" value="UniProtKB-KW"/>
</dbReference>
<feature type="transmembrane region" description="Helical" evidence="17">
    <location>
        <begin position="425"/>
        <end position="449"/>
    </location>
</feature>
<keyword evidence="16" id="KW-0460">Magnesium</keyword>
<evidence type="ECO:0000256" key="3">
    <source>
        <dbReference type="ARBA" id="ARBA00022448"/>
    </source>
</evidence>
<evidence type="ECO:0000256" key="13">
    <source>
        <dbReference type="ARBA" id="ARBA00023136"/>
    </source>
</evidence>
<dbReference type="Pfam" id="PF17910">
    <property type="entry name" value="FeoB_Cyto"/>
    <property type="match status" value="1"/>
</dbReference>
<evidence type="ECO:0000256" key="6">
    <source>
        <dbReference type="ARBA" id="ARBA00022519"/>
    </source>
</evidence>
<dbReference type="Proteomes" id="UP000285693">
    <property type="component" value="Unassembled WGS sequence"/>
</dbReference>
<evidence type="ECO:0000313" key="20">
    <source>
        <dbReference type="Proteomes" id="UP000285693"/>
    </source>
</evidence>
<dbReference type="SUPFAM" id="SSF52540">
    <property type="entry name" value="P-loop containing nucleoside triphosphate hydrolases"/>
    <property type="match status" value="1"/>
</dbReference>
<reference evidence="19 20" key="1">
    <citation type="submission" date="2018-08" db="EMBL/GenBank/DDBJ databases">
        <title>A genome reference for cultivated species of the human gut microbiota.</title>
        <authorList>
            <person name="Zou Y."/>
            <person name="Xue W."/>
            <person name="Luo G."/>
        </authorList>
    </citation>
    <scope>NUCLEOTIDE SEQUENCE [LARGE SCALE GENOMIC DNA]</scope>
    <source>
        <strain evidence="19 20">AF16-31</strain>
    </source>
</reference>
<evidence type="ECO:0000256" key="11">
    <source>
        <dbReference type="ARBA" id="ARBA00023065"/>
    </source>
</evidence>
<comment type="function">
    <text evidence="1 17">Probable transporter of a GTP-driven Fe(2+) uptake system.</text>
</comment>
<dbReference type="Pfam" id="PF07664">
    <property type="entry name" value="FeoB_C"/>
    <property type="match status" value="1"/>
</dbReference>
<dbReference type="PROSITE" id="PS51711">
    <property type="entry name" value="G_FEOB"/>
    <property type="match status" value="1"/>
</dbReference>
<feature type="binding site" evidence="15">
    <location>
        <begin position="34"/>
        <end position="38"/>
    </location>
    <ligand>
        <name>GTP</name>
        <dbReference type="ChEBI" id="CHEBI:37565"/>
        <label>1</label>
    </ligand>
</feature>
<evidence type="ECO:0000256" key="7">
    <source>
        <dbReference type="ARBA" id="ARBA00022692"/>
    </source>
</evidence>
<evidence type="ECO:0000256" key="1">
    <source>
        <dbReference type="ARBA" id="ARBA00003926"/>
    </source>
</evidence>
<feature type="binding site" evidence="16">
    <location>
        <position position="20"/>
    </location>
    <ligand>
        <name>Mg(2+)</name>
        <dbReference type="ChEBI" id="CHEBI:18420"/>
        <label>2</label>
    </ligand>
</feature>
<dbReference type="InterPro" id="IPR011640">
    <property type="entry name" value="Fe2_transport_prot_B_C"/>
</dbReference>
<evidence type="ECO:0000256" key="17">
    <source>
        <dbReference type="RuleBase" id="RU362098"/>
    </source>
</evidence>
<keyword evidence="6" id="KW-0997">Cell inner membrane</keyword>
<feature type="transmembrane region" description="Helical" evidence="17">
    <location>
        <begin position="284"/>
        <end position="310"/>
    </location>
</feature>
<evidence type="ECO:0000256" key="15">
    <source>
        <dbReference type="PIRSR" id="PIRSR603373-1"/>
    </source>
</evidence>
<feature type="transmembrane region" description="Helical" evidence="17">
    <location>
        <begin position="618"/>
        <end position="637"/>
    </location>
</feature>
<feature type="binding site" evidence="15">
    <location>
        <begin position="9"/>
        <end position="16"/>
    </location>
    <ligand>
        <name>GTP</name>
        <dbReference type="ChEBI" id="CHEBI:37565"/>
        <label>1</label>
    </ligand>
</feature>
<keyword evidence="7 17" id="KW-0812">Transmembrane</keyword>
<feature type="transmembrane region" description="Helical" evidence="17">
    <location>
        <begin position="346"/>
        <end position="370"/>
    </location>
</feature>
<dbReference type="InterPro" id="IPR030389">
    <property type="entry name" value="G_FEOB_dom"/>
</dbReference>
<evidence type="ECO:0000313" key="19">
    <source>
        <dbReference type="EMBL" id="RGU47149.1"/>
    </source>
</evidence>
<keyword evidence="13 17" id="KW-0472">Membrane</keyword>
<dbReference type="GO" id="GO:0005525">
    <property type="term" value="F:GTP binding"/>
    <property type="evidence" value="ECO:0007669"/>
    <property type="project" value="UniProtKB-KW"/>
</dbReference>
<comment type="similarity">
    <text evidence="17">Belongs to the TRAFAC class TrmE-Era-EngA-EngB-Septin-like GTPase superfamily. FeoB GTPase (TC 9.A.8) family.</text>
</comment>
<dbReference type="GO" id="GO:0015093">
    <property type="term" value="F:ferrous iron transmembrane transporter activity"/>
    <property type="evidence" value="ECO:0007669"/>
    <property type="project" value="UniProtKB-UniRule"/>
</dbReference>
<dbReference type="GO" id="GO:0005886">
    <property type="term" value="C:plasma membrane"/>
    <property type="evidence" value="ECO:0007669"/>
    <property type="project" value="UniProtKB-SubCell"/>
</dbReference>
<keyword evidence="10 17" id="KW-0408">Iron</keyword>
<feature type="transmembrane region" description="Helical" evidence="17">
    <location>
        <begin position="686"/>
        <end position="707"/>
    </location>
</feature>
<evidence type="ECO:0000256" key="8">
    <source>
        <dbReference type="ARBA" id="ARBA00022741"/>
    </source>
</evidence>
<sequence>MAIKIALAGNPNCGKTTMFNALTGANQYVGNWPGVTVEKKEGKLKSKKTKEEVIVTDLPGIYSMSPYTLEEVVSRDYVLKENPDVIIDLVDATNIERNLYLTTQLIETGVPVVIALNMADLLAKRGIKIDVKRLSMLLDCPIIETSALKGEGLDKLIDEAVKVAKKSEIDLPKDIFSAELEGAVAEVKSVLPDSVSEEKKRWYAVKFLENDSKVVESMKLSGAAAQTVEAQRKALEKKHDDDMESIVTDERYKFIQKIVSTTVQKGKEKLTTSDKIDRIVTNRFLGIPIFMLVMWIVYYVSVTTVGTFVTDWTNDVFVVAIQDAATSALSAIGAGDMVMGLVVDGIIGGLGAVLGFVPQMAILFLFLSILEDCGYMVRIAFVMDRVFRHFGLSGKSFIPLLISSGCGIPGIMASKTIEQDNDRRLTIMTATFIPCGAKLPVIALMGGVISGEVAGYQESSFIAPLMYFIGIVAVLVAAIILKKTKPFSGKPAPFVMELPQYHIPQAKTVLLHVWERLKGFIIKAGTILFLACVVMWFLGGFGFVDGSFGMVEDSADSLMAMIGGVIAPLFAPLGFGEWQPVAASISGFTAKEAIVSTMGVLANVSGDTEDAVNVAAGVASWFPSSIAAFTFLMFNLLDSPCLAAIATMAQQMQSRKWFWFAILFQNIFAYIVCLCVYQIGSFVTGGAFGVGTAVGFLFLIAILFMLFRPDPYKNQKVYSKRSVNA</sequence>
<dbReference type="Pfam" id="PF07670">
    <property type="entry name" value="Gate"/>
    <property type="match status" value="2"/>
</dbReference>
<dbReference type="RefSeq" id="WP_117823080.1">
    <property type="nucleotide sequence ID" value="NZ_JBDGBE010000034.1"/>
</dbReference>
<dbReference type="InterPro" id="IPR011642">
    <property type="entry name" value="Gate_dom"/>
</dbReference>
<feature type="binding site" evidence="16">
    <location>
        <position position="23"/>
    </location>
    <ligand>
        <name>Mg(2+)</name>
        <dbReference type="ChEBI" id="CHEBI:18420"/>
        <label>2</label>
    </ligand>
</feature>
<dbReference type="InterPro" id="IPR006073">
    <property type="entry name" value="GTP-bd"/>
</dbReference>
<evidence type="ECO:0000256" key="4">
    <source>
        <dbReference type="ARBA" id="ARBA00022475"/>
    </source>
</evidence>
<feature type="binding site" evidence="16">
    <location>
        <position position="21"/>
    </location>
    <ligand>
        <name>Mg(2+)</name>
        <dbReference type="ChEBI" id="CHEBI:18420"/>
        <label>2</label>
    </ligand>
</feature>
<feature type="binding site" evidence="15">
    <location>
        <begin position="117"/>
        <end position="120"/>
    </location>
    <ligand>
        <name>GTP</name>
        <dbReference type="ChEBI" id="CHEBI:37565"/>
        <label>1</label>
    </ligand>
</feature>
<dbReference type="AlphaFoldDB" id="A0A412TAX3"/>
<evidence type="ECO:0000256" key="9">
    <source>
        <dbReference type="ARBA" id="ARBA00022989"/>
    </source>
</evidence>
<evidence type="ECO:0000256" key="2">
    <source>
        <dbReference type="ARBA" id="ARBA00004429"/>
    </source>
</evidence>
<dbReference type="FunFam" id="3.40.50.300:FF:000426">
    <property type="entry name" value="Ferrous iron transport protein B"/>
    <property type="match status" value="1"/>
</dbReference>
<feature type="transmembrane region" description="Helical" evidence="17">
    <location>
        <begin position="657"/>
        <end position="680"/>
    </location>
</feature>
<feature type="domain" description="FeoB-type G" evidence="18">
    <location>
        <begin position="2"/>
        <end position="166"/>
    </location>
</feature>
<dbReference type="InterPro" id="IPR003373">
    <property type="entry name" value="Fe2_transport_prot-B"/>
</dbReference>
<dbReference type="PANTHER" id="PTHR43185:SF1">
    <property type="entry name" value="FE(2+) TRANSPORTER FEOB"/>
    <property type="match status" value="1"/>
</dbReference>
<dbReference type="PANTHER" id="PTHR43185">
    <property type="entry name" value="FERROUS IRON TRANSPORT PROTEIN B"/>
    <property type="match status" value="1"/>
</dbReference>
<dbReference type="InterPro" id="IPR041069">
    <property type="entry name" value="FeoB_Cyto"/>
</dbReference>
<keyword evidence="8 15" id="KW-0547">Nucleotide-binding</keyword>
<evidence type="ECO:0000256" key="16">
    <source>
        <dbReference type="PIRSR" id="PIRSR603373-2"/>
    </source>
</evidence>
<keyword evidence="12 15" id="KW-0342">GTP-binding</keyword>
<evidence type="ECO:0000256" key="10">
    <source>
        <dbReference type="ARBA" id="ARBA00023004"/>
    </source>
</evidence>
<dbReference type="NCBIfam" id="TIGR00231">
    <property type="entry name" value="small_GTP"/>
    <property type="match status" value="1"/>
</dbReference>
<feature type="transmembrane region" description="Helical" evidence="17">
    <location>
        <begin position="520"/>
        <end position="538"/>
    </location>
</feature>
<dbReference type="InterPro" id="IPR005225">
    <property type="entry name" value="Small_GTP-bd"/>
</dbReference>
<feature type="binding site" evidence="15">
    <location>
        <begin position="57"/>
        <end position="60"/>
    </location>
    <ligand>
        <name>GTP</name>
        <dbReference type="ChEBI" id="CHEBI:37565"/>
        <label>1</label>
    </ligand>
</feature>
<dbReference type="InterPro" id="IPR027417">
    <property type="entry name" value="P-loop_NTPase"/>
</dbReference>
<feature type="binding site" evidence="16">
    <location>
        <position position="24"/>
    </location>
    <ligand>
        <name>Mg(2+)</name>
        <dbReference type="ChEBI" id="CHEBI:18420"/>
        <label>2</label>
    </ligand>
</feature>
<dbReference type="EMBL" id="QRXY01000002">
    <property type="protein sequence ID" value="RGU47149.1"/>
    <property type="molecule type" value="Genomic_DNA"/>
</dbReference>
<comment type="subcellular location">
    <subcellularLocation>
        <location evidence="2">Cell inner membrane</location>
        <topology evidence="2">Multi-pass membrane protein</topology>
    </subcellularLocation>
    <subcellularLocation>
        <location evidence="17">Cell membrane</location>
        <topology evidence="17">Multi-pass membrane protein</topology>
    </subcellularLocation>
</comment>
<dbReference type="Pfam" id="PF02421">
    <property type="entry name" value="FeoB_N"/>
    <property type="match status" value="1"/>
</dbReference>
<comment type="caution">
    <text evidence="19">The sequence shown here is derived from an EMBL/GenBank/DDBJ whole genome shotgun (WGS) entry which is preliminary data.</text>
</comment>
<dbReference type="InterPro" id="IPR050860">
    <property type="entry name" value="FeoB_GTPase"/>
</dbReference>
<feature type="transmembrane region" description="Helical" evidence="17">
    <location>
        <begin position="558"/>
        <end position="576"/>
    </location>
</feature>
<dbReference type="PRINTS" id="PR00326">
    <property type="entry name" value="GTP1OBG"/>
</dbReference>
<evidence type="ECO:0000259" key="18">
    <source>
        <dbReference type="PROSITE" id="PS51711"/>
    </source>
</evidence>
<keyword evidence="4" id="KW-1003">Cell membrane</keyword>
<protein>
    <recommendedName>
        <fullName evidence="14 17">Ferrous iron transport protein B</fullName>
    </recommendedName>
</protein>
<proteinExistence type="inferred from homology"/>